<gene>
    <name evidence="2" type="ORF">E1I69_06560</name>
</gene>
<feature type="transmembrane region" description="Helical" evidence="1">
    <location>
        <begin position="68"/>
        <end position="87"/>
    </location>
</feature>
<keyword evidence="1" id="KW-0472">Membrane</keyword>
<keyword evidence="1" id="KW-0812">Transmembrane</keyword>
<accession>A0A4V3V874</accession>
<sequence length="216" mass="25962">MKQIICTTLFFVLFLVLHTLVSWLFPFLFYLWYVVWPVIVLVSLLVCKFIYNWLERQEKRYLPPKRQATVFFSLVFVAISIFGLQYWNSFQEKSLKDVLDRYSYPKEISIDTYSYPKEISMNTPMDSWKTRDSQTISELMEFLSQYKVKKTRKESEFYISETTYEIMWKNEKGLNGPAMVMIKIGENDIWINWEDHYNVLNAPVDMGWIKSYSSKD</sequence>
<evidence type="ECO:0000313" key="3">
    <source>
        <dbReference type="Proteomes" id="UP000306477"/>
    </source>
</evidence>
<reference evidence="2 3" key="1">
    <citation type="journal article" date="2019" name="Indoor Air">
        <title>Impacts of indoor surface finishes on bacterial viability.</title>
        <authorList>
            <person name="Hu J."/>
            <person name="Maamar S.B."/>
            <person name="Glawe A.J."/>
            <person name="Gottel N."/>
            <person name="Gilbert J.A."/>
            <person name="Hartmann E.M."/>
        </authorList>
    </citation>
    <scope>NUCLEOTIDE SEQUENCE [LARGE SCALE GENOMIC DNA]</scope>
    <source>
        <strain evidence="2 3">AF060A6</strain>
    </source>
</reference>
<keyword evidence="1" id="KW-1133">Transmembrane helix</keyword>
<name>A0A4V3V874_9BACI</name>
<evidence type="ECO:0000256" key="1">
    <source>
        <dbReference type="SAM" id="Phobius"/>
    </source>
</evidence>
<organism evidence="2 3">
    <name type="scientific">Bacillus timonensis</name>
    <dbReference type="NCBI Taxonomy" id="1033734"/>
    <lineage>
        <taxon>Bacteria</taxon>
        <taxon>Bacillati</taxon>
        <taxon>Bacillota</taxon>
        <taxon>Bacilli</taxon>
        <taxon>Bacillales</taxon>
        <taxon>Bacillaceae</taxon>
        <taxon>Bacillus</taxon>
    </lineage>
</organism>
<protein>
    <submittedName>
        <fullName evidence="2">Uncharacterized protein</fullName>
    </submittedName>
</protein>
<keyword evidence="3" id="KW-1185">Reference proteome</keyword>
<dbReference type="Proteomes" id="UP000306477">
    <property type="component" value="Unassembled WGS sequence"/>
</dbReference>
<dbReference type="AlphaFoldDB" id="A0A4V3V874"/>
<dbReference type="OrthoDB" id="2437154at2"/>
<dbReference type="EMBL" id="SLUB01000008">
    <property type="protein sequence ID" value="THE13573.1"/>
    <property type="molecule type" value="Genomic_DNA"/>
</dbReference>
<comment type="caution">
    <text evidence="2">The sequence shown here is derived from an EMBL/GenBank/DDBJ whole genome shotgun (WGS) entry which is preliminary data.</text>
</comment>
<proteinExistence type="predicted"/>
<dbReference type="RefSeq" id="WP_136378806.1">
    <property type="nucleotide sequence ID" value="NZ_SLUB01000008.1"/>
</dbReference>
<evidence type="ECO:0000313" key="2">
    <source>
        <dbReference type="EMBL" id="THE13573.1"/>
    </source>
</evidence>
<feature type="transmembrane region" description="Helical" evidence="1">
    <location>
        <begin position="29"/>
        <end position="47"/>
    </location>
</feature>